<dbReference type="GO" id="GO:0005886">
    <property type="term" value="C:plasma membrane"/>
    <property type="evidence" value="ECO:0007669"/>
    <property type="project" value="UniProtKB-SubCell"/>
</dbReference>
<dbReference type="RefSeq" id="WP_249294528.1">
    <property type="nucleotide sequence ID" value="NZ_JACRSV010000001.1"/>
</dbReference>
<dbReference type="InterPro" id="IPR052031">
    <property type="entry name" value="Membrane_Transporter-Flippase"/>
</dbReference>
<feature type="transmembrane region" description="Helical" evidence="7">
    <location>
        <begin position="395"/>
        <end position="414"/>
    </location>
</feature>
<feature type="transmembrane region" description="Helical" evidence="7">
    <location>
        <begin position="239"/>
        <end position="261"/>
    </location>
</feature>
<evidence type="ECO:0000313" key="9">
    <source>
        <dbReference type="Proteomes" id="UP000610760"/>
    </source>
</evidence>
<keyword evidence="4 7" id="KW-0812">Transmembrane</keyword>
<protein>
    <submittedName>
        <fullName evidence="8">MATE family efflux transporter</fullName>
    </submittedName>
</protein>
<organism evidence="8 9">
    <name type="scientific">Fumia xinanensis</name>
    <dbReference type="NCBI Taxonomy" id="2763659"/>
    <lineage>
        <taxon>Bacteria</taxon>
        <taxon>Bacillati</taxon>
        <taxon>Bacillota</taxon>
        <taxon>Clostridia</taxon>
        <taxon>Eubacteriales</taxon>
        <taxon>Oscillospiraceae</taxon>
        <taxon>Fumia</taxon>
    </lineage>
</organism>
<dbReference type="InterPro" id="IPR002528">
    <property type="entry name" value="MATE_fam"/>
</dbReference>
<keyword evidence="9" id="KW-1185">Reference proteome</keyword>
<keyword evidence="3" id="KW-1003">Cell membrane</keyword>
<evidence type="ECO:0000256" key="2">
    <source>
        <dbReference type="ARBA" id="ARBA00022448"/>
    </source>
</evidence>
<dbReference type="PANTHER" id="PTHR43549">
    <property type="entry name" value="MULTIDRUG RESISTANCE PROTEIN YPNP-RELATED"/>
    <property type="match status" value="1"/>
</dbReference>
<feature type="transmembrane region" description="Helical" evidence="7">
    <location>
        <begin position="356"/>
        <end position="374"/>
    </location>
</feature>
<comment type="subcellular location">
    <subcellularLocation>
        <location evidence="1">Cell membrane</location>
        <topology evidence="1">Multi-pass membrane protein</topology>
    </subcellularLocation>
</comment>
<keyword evidence="2" id="KW-0813">Transport</keyword>
<evidence type="ECO:0000313" key="8">
    <source>
        <dbReference type="EMBL" id="MBC8559638.1"/>
    </source>
</evidence>
<evidence type="ECO:0000256" key="5">
    <source>
        <dbReference type="ARBA" id="ARBA00022989"/>
    </source>
</evidence>
<dbReference type="Proteomes" id="UP000610760">
    <property type="component" value="Unassembled WGS sequence"/>
</dbReference>
<feature type="transmembrane region" description="Helical" evidence="7">
    <location>
        <begin position="12"/>
        <end position="31"/>
    </location>
</feature>
<dbReference type="InterPro" id="IPR048279">
    <property type="entry name" value="MdtK-like"/>
</dbReference>
<feature type="transmembrane region" description="Helical" evidence="7">
    <location>
        <begin position="51"/>
        <end position="75"/>
    </location>
</feature>
<reference evidence="8" key="1">
    <citation type="submission" date="2020-08" db="EMBL/GenBank/DDBJ databases">
        <title>Genome public.</title>
        <authorList>
            <person name="Liu C."/>
            <person name="Sun Q."/>
        </authorList>
    </citation>
    <scope>NUCLEOTIDE SEQUENCE</scope>
    <source>
        <strain evidence="8">NSJ-33</strain>
    </source>
</reference>
<dbReference type="EMBL" id="JACRSV010000001">
    <property type="protein sequence ID" value="MBC8559638.1"/>
    <property type="molecule type" value="Genomic_DNA"/>
</dbReference>
<sequence>MVQDLTRGKPVKLILLFTIPLLIGNVFQQFYSMADTIIVGRTIGVDALAGVGATGSLSFLIIGFAQGLTAGLSVITAQRFGADDYDGVRKSVTVSLLISAVLTVVLTAIAVLTARPLLTLLQTPANIIDDAYDYIIIIFWGIFASMLFNLLSNVVRALGDSRTPLLFLIVACVLNIVLDFVFILAFKMGVAGAAWATVIAQVVSCALCIVYIIKRIPLLRLCKKDWKVDASFVGLHCKIGLPMAFQTSIIAIGAMILQIPLNQLGSTAVGAFTAAQKIDNLAVQVLMSFGITMATYAAQNYGAGNMRRIKQGVNRCILINVIASVILGVFIILTCRPLVGVFVGKGQEEVVELARTYLIINCSLYFLLSLLFVYRYTLQGIGKSLTPTIAGIIELFMRSGTAVFLAAPLGFAGISAANPIAWIGALIPLTTAYYLNIRRLLRQFPDEPERAESGKAVAEKNTDFREL</sequence>
<dbReference type="PANTHER" id="PTHR43549:SF3">
    <property type="entry name" value="MULTIDRUG RESISTANCE PROTEIN YPNP-RELATED"/>
    <property type="match status" value="1"/>
</dbReference>
<feature type="transmembrane region" description="Helical" evidence="7">
    <location>
        <begin position="281"/>
        <end position="298"/>
    </location>
</feature>
<dbReference type="GO" id="GO:0015297">
    <property type="term" value="F:antiporter activity"/>
    <property type="evidence" value="ECO:0007669"/>
    <property type="project" value="InterPro"/>
</dbReference>
<evidence type="ECO:0000256" key="6">
    <source>
        <dbReference type="ARBA" id="ARBA00023136"/>
    </source>
</evidence>
<dbReference type="Pfam" id="PF01554">
    <property type="entry name" value="MatE"/>
    <property type="match status" value="2"/>
</dbReference>
<feature type="transmembrane region" description="Helical" evidence="7">
    <location>
        <begin position="192"/>
        <end position="213"/>
    </location>
</feature>
<gene>
    <name evidence="8" type="ORF">H8710_06065</name>
</gene>
<feature type="transmembrane region" description="Helical" evidence="7">
    <location>
        <begin position="420"/>
        <end position="437"/>
    </location>
</feature>
<evidence type="ECO:0000256" key="3">
    <source>
        <dbReference type="ARBA" id="ARBA00022475"/>
    </source>
</evidence>
<dbReference type="NCBIfam" id="TIGR00797">
    <property type="entry name" value="matE"/>
    <property type="match status" value="1"/>
</dbReference>
<evidence type="ECO:0000256" key="1">
    <source>
        <dbReference type="ARBA" id="ARBA00004651"/>
    </source>
</evidence>
<evidence type="ECO:0000256" key="7">
    <source>
        <dbReference type="SAM" id="Phobius"/>
    </source>
</evidence>
<feature type="transmembrane region" description="Helical" evidence="7">
    <location>
        <begin position="96"/>
        <end position="114"/>
    </location>
</feature>
<evidence type="ECO:0000256" key="4">
    <source>
        <dbReference type="ARBA" id="ARBA00022692"/>
    </source>
</evidence>
<name>A0A926E4X9_9FIRM</name>
<accession>A0A926E4X9</accession>
<dbReference type="PIRSF" id="PIRSF006603">
    <property type="entry name" value="DinF"/>
    <property type="match status" value="1"/>
</dbReference>
<feature type="transmembrane region" description="Helical" evidence="7">
    <location>
        <begin position="134"/>
        <end position="152"/>
    </location>
</feature>
<keyword evidence="5 7" id="KW-1133">Transmembrane helix</keyword>
<dbReference type="AlphaFoldDB" id="A0A926E4X9"/>
<feature type="transmembrane region" description="Helical" evidence="7">
    <location>
        <begin position="164"/>
        <end position="186"/>
    </location>
</feature>
<feature type="transmembrane region" description="Helical" evidence="7">
    <location>
        <begin position="318"/>
        <end position="344"/>
    </location>
</feature>
<proteinExistence type="predicted"/>
<keyword evidence="6 7" id="KW-0472">Membrane</keyword>
<dbReference type="GO" id="GO:0042910">
    <property type="term" value="F:xenobiotic transmembrane transporter activity"/>
    <property type="evidence" value="ECO:0007669"/>
    <property type="project" value="InterPro"/>
</dbReference>
<comment type="caution">
    <text evidence="8">The sequence shown here is derived from an EMBL/GenBank/DDBJ whole genome shotgun (WGS) entry which is preliminary data.</text>
</comment>
<dbReference type="CDD" id="cd13138">
    <property type="entry name" value="MATE_yoeA_like"/>
    <property type="match status" value="1"/>
</dbReference>